<dbReference type="AlphaFoldDB" id="A0A1X6PER1"/>
<name>A0A1X6PER1_PORUM</name>
<evidence type="ECO:0000313" key="1">
    <source>
        <dbReference type="EMBL" id="OSX79338.1"/>
    </source>
</evidence>
<gene>
    <name evidence="1" type="ORF">BU14_0081s0017</name>
</gene>
<sequence length="132" mass="14883">MIDCALARRVLHCEYSLMRLCTCGDTGASQGLGVPDSTVRFATFWRGGGVAVVHDDPSCMPSSSSFPPSWYSQALLLQHDALRRLSLVLQATGRQKRRCFLCAPVTWAMVRRTAHQTYSVHSRRRGRLVWMR</sequence>
<dbReference type="Proteomes" id="UP000218209">
    <property type="component" value="Unassembled WGS sequence"/>
</dbReference>
<protein>
    <submittedName>
        <fullName evidence="1">Uncharacterized protein</fullName>
    </submittedName>
</protein>
<keyword evidence="2" id="KW-1185">Reference proteome</keyword>
<organism evidence="1 2">
    <name type="scientific">Porphyra umbilicalis</name>
    <name type="common">Purple laver</name>
    <name type="synonym">Red alga</name>
    <dbReference type="NCBI Taxonomy" id="2786"/>
    <lineage>
        <taxon>Eukaryota</taxon>
        <taxon>Rhodophyta</taxon>
        <taxon>Bangiophyceae</taxon>
        <taxon>Bangiales</taxon>
        <taxon>Bangiaceae</taxon>
        <taxon>Porphyra</taxon>
    </lineage>
</organism>
<proteinExistence type="predicted"/>
<reference evidence="1 2" key="1">
    <citation type="submission" date="2017-03" db="EMBL/GenBank/DDBJ databases">
        <title>WGS assembly of Porphyra umbilicalis.</title>
        <authorList>
            <person name="Brawley S.H."/>
            <person name="Blouin N.A."/>
            <person name="Ficko-Blean E."/>
            <person name="Wheeler G.L."/>
            <person name="Lohr M."/>
            <person name="Goodson H.V."/>
            <person name="Jenkins J.W."/>
            <person name="Blaby-Haas C.E."/>
            <person name="Helliwell K.E."/>
            <person name="Chan C."/>
            <person name="Marriage T."/>
            <person name="Bhattacharya D."/>
            <person name="Klein A.S."/>
            <person name="Badis Y."/>
            <person name="Brodie J."/>
            <person name="Cao Y."/>
            <person name="Collen J."/>
            <person name="Dittami S.M."/>
            <person name="Gachon C.M."/>
            <person name="Green B.R."/>
            <person name="Karpowicz S."/>
            <person name="Kim J.W."/>
            <person name="Kudahl U."/>
            <person name="Lin S."/>
            <person name="Michel G."/>
            <person name="Mittag M."/>
            <person name="Olson B.J."/>
            <person name="Pangilinan J."/>
            <person name="Peng Y."/>
            <person name="Qiu H."/>
            <person name="Shu S."/>
            <person name="Singer J.T."/>
            <person name="Smith A.G."/>
            <person name="Sprecher B.N."/>
            <person name="Wagner V."/>
            <person name="Wang W."/>
            <person name="Wang Z.-Y."/>
            <person name="Yan J."/>
            <person name="Yarish C."/>
            <person name="Zoeuner-Riek S."/>
            <person name="Zhuang Y."/>
            <person name="Zou Y."/>
            <person name="Lindquist E.A."/>
            <person name="Grimwood J."/>
            <person name="Barry K."/>
            <person name="Rokhsar D.S."/>
            <person name="Schmutz J."/>
            <person name="Stiller J.W."/>
            <person name="Grossman A.R."/>
            <person name="Prochnik S.E."/>
        </authorList>
    </citation>
    <scope>NUCLEOTIDE SEQUENCE [LARGE SCALE GENOMIC DNA]</scope>
    <source>
        <strain evidence="1">4086291</strain>
    </source>
</reference>
<evidence type="ECO:0000313" key="2">
    <source>
        <dbReference type="Proteomes" id="UP000218209"/>
    </source>
</evidence>
<accession>A0A1X6PER1</accession>
<dbReference type="EMBL" id="KV918793">
    <property type="protein sequence ID" value="OSX79338.1"/>
    <property type="molecule type" value="Genomic_DNA"/>
</dbReference>